<dbReference type="Pfam" id="PF13403">
    <property type="entry name" value="Hint_2"/>
    <property type="match status" value="1"/>
</dbReference>
<dbReference type="InterPro" id="IPR028992">
    <property type="entry name" value="Hedgehog/Intein_dom"/>
</dbReference>
<proteinExistence type="predicted"/>
<dbReference type="CDD" id="cd00081">
    <property type="entry name" value="Hint"/>
    <property type="match status" value="1"/>
</dbReference>
<sequence length="226" mass="23494">MTQDMLSAPLAAPDAGATIPCFVAGTPILTPSGPRPVETLRPGDRVLTRDAGAQPLVWVGARQVAAQGAQAPIEIAAETFGPHACLRVSAQHRILIRDPLAELLFGTPEVLIAARDLIDGQSVRRIAGGTATYVHLAFRTHHIVMSAGLASESFRPGPAVLAGMAAADRAALLALFPGADRVAAFRPARPLLRAHEARVLLAAATDRRAPRPEPALPPAPSPAQAA</sequence>
<dbReference type="EMBL" id="FTOM01000001">
    <property type="protein sequence ID" value="SIS59595.1"/>
    <property type="molecule type" value="Genomic_DNA"/>
</dbReference>
<dbReference type="SUPFAM" id="SSF51294">
    <property type="entry name" value="Hedgehog/intein (Hint) domain"/>
    <property type="match status" value="1"/>
</dbReference>
<organism evidence="3 4">
    <name type="scientific">Phaeovulum vinaykumarii</name>
    <dbReference type="NCBI Taxonomy" id="407234"/>
    <lineage>
        <taxon>Bacteria</taxon>
        <taxon>Pseudomonadati</taxon>
        <taxon>Pseudomonadota</taxon>
        <taxon>Alphaproteobacteria</taxon>
        <taxon>Rhodobacterales</taxon>
        <taxon>Paracoccaceae</taxon>
        <taxon>Phaeovulum</taxon>
    </lineage>
</organism>
<evidence type="ECO:0000256" key="1">
    <source>
        <dbReference type="SAM" id="MobiDB-lite"/>
    </source>
</evidence>
<feature type="compositionally biased region" description="Pro residues" evidence="1">
    <location>
        <begin position="212"/>
        <end position="226"/>
    </location>
</feature>
<dbReference type="AlphaFoldDB" id="A0A1N7KDB5"/>
<protein>
    <submittedName>
        <fullName evidence="3">Hint domain-containing protein</fullName>
    </submittedName>
</protein>
<feature type="domain" description="Hedgehog/Intein (Hint)" evidence="2">
    <location>
        <begin position="20"/>
        <end position="157"/>
    </location>
</feature>
<accession>A0A1N7KDB5</accession>
<name>A0A1N7KDB5_9RHOB</name>
<gene>
    <name evidence="3" type="ORF">SAMN05421795_101843</name>
</gene>
<dbReference type="InterPro" id="IPR036844">
    <property type="entry name" value="Hint_dom_sf"/>
</dbReference>
<evidence type="ECO:0000313" key="4">
    <source>
        <dbReference type="Proteomes" id="UP000186098"/>
    </source>
</evidence>
<feature type="region of interest" description="Disordered" evidence="1">
    <location>
        <begin position="206"/>
        <end position="226"/>
    </location>
</feature>
<reference evidence="4" key="1">
    <citation type="submission" date="2017-01" db="EMBL/GenBank/DDBJ databases">
        <authorList>
            <person name="Varghese N."/>
            <person name="Submissions S."/>
        </authorList>
    </citation>
    <scope>NUCLEOTIDE SEQUENCE [LARGE SCALE GENOMIC DNA]</scope>
    <source>
        <strain evidence="4">DSM 18714</strain>
    </source>
</reference>
<dbReference type="STRING" id="407234.SAMN05421795_101843"/>
<evidence type="ECO:0000313" key="3">
    <source>
        <dbReference type="EMBL" id="SIS59595.1"/>
    </source>
</evidence>
<keyword evidence="4" id="KW-1185">Reference proteome</keyword>
<dbReference type="Gene3D" id="2.170.16.10">
    <property type="entry name" value="Hedgehog/Intein (Hint) domain"/>
    <property type="match status" value="1"/>
</dbReference>
<evidence type="ECO:0000259" key="2">
    <source>
        <dbReference type="Pfam" id="PF13403"/>
    </source>
</evidence>
<dbReference type="RefSeq" id="WP_076363613.1">
    <property type="nucleotide sequence ID" value="NZ_FTOM01000001.1"/>
</dbReference>
<dbReference type="Proteomes" id="UP000186098">
    <property type="component" value="Unassembled WGS sequence"/>
</dbReference>